<dbReference type="EMBL" id="JH712217">
    <property type="protein sequence ID" value="EJD74813.1"/>
    <property type="molecule type" value="Genomic_DNA"/>
</dbReference>
<dbReference type="KEGG" id="loa:LOAG_17923"/>
<organism evidence="2">
    <name type="scientific">Loa loa</name>
    <name type="common">Eye worm</name>
    <name type="synonym">Filaria loa</name>
    <dbReference type="NCBI Taxonomy" id="7209"/>
    <lineage>
        <taxon>Eukaryota</taxon>
        <taxon>Metazoa</taxon>
        <taxon>Ecdysozoa</taxon>
        <taxon>Nematoda</taxon>
        <taxon>Chromadorea</taxon>
        <taxon>Rhabditida</taxon>
        <taxon>Spirurina</taxon>
        <taxon>Spiruromorpha</taxon>
        <taxon>Filarioidea</taxon>
        <taxon>Onchocercidae</taxon>
        <taxon>Loa</taxon>
    </lineage>
</organism>
<evidence type="ECO:0000313" key="2">
    <source>
        <dbReference type="EMBL" id="EJD74813.1"/>
    </source>
</evidence>
<dbReference type="InParanoid" id="A0A1S0UGZ6"/>
<reference evidence="2" key="1">
    <citation type="submission" date="2012-04" db="EMBL/GenBank/DDBJ databases">
        <title>The Genome Sequence of Loa loa.</title>
        <authorList>
            <consortium name="The Broad Institute Genome Sequencing Platform"/>
            <consortium name="Broad Institute Genome Sequencing Center for Infectious Disease"/>
            <person name="Nutman T.B."/>
            <person name="Fink D.L."/>
            <person name="Russ C."/>
            <person name="Young S."/>
            <person name="Zeng Q."/>
            <person name="Gargeya S."/>
            <person name="Alvarado L."/>
            <person name="Berlin A."/>
            <person name="Chapman S.B."/>
            <person name="Chen Z."/>
            <person name="Freedman E."/>
            <person name="Gellesch M."/>
            <person name="Goldberg J."/>
            <person name="Griggs A."/>
            <person name="Gujja S."/>
            <person name="Heilman E.R."/>
            <person name="Heiman D."/>
            <person name="Howarth C."/>
            <person name="Mehta T."/>
            <person name="Neiman D."/>
            <person name="Pearson M."/>
            <person name="Roberts A."/>
            <person name="Saif S."/>
            <person name="Shea T."/>
            <person name="Shenoy N."/>
            <person name="Sisk P."/>
            <person name="Stolte C."/>
            <person name="Sykes S."/>
            <person name="White J."/>
            <person name="Yandava C."/>
            <person name="Haas B."/>
            <person name="Henn M.R."/>
            <person name="Nusbaum C."/>
            <person name="Birren B."/>
        </authorList>
    </citation>
    <scope>NUCLEOTIDE SEQUENCE [LARGE SCALE GENOMIC DNA]</scope>
</reference>
<evidence type="ECO:0000256" key="1">
    <source>
        <dbReference type="SAM" id="MobiDB-lite"/>
    </source>
</evidence>
<dbReference type="AlphaFoldDB" id="A0A1S0UGZ6"/>
<dbReference type="RefSeq" id="XP_020305710.1">
    <property type="nucleotide sequence ID" value="XM_020450591.1"/>
</dbReference>
<feature type="region of interest" description="Disordered" evidence="1">
    <location>
        <begin position="1"/>
        <end position="40"/>
    </location>
</feature>
<dbReference type="GeneID" id="31251790"/>
<protein>
    <submittedName>
        <fullName evidence="2">Uncharacterized protein</fullName>
    </submittedName>
</protein>
<dbReference type="CTD" id="31251790"/>
<sequence>MFAPNRRSIIPQVTNSAQRSSITHTPVGGRGPPRTGYSSLRSSRRYIPCWSHDSFYK</sequence>
<gene>
    <name evidence="2" type="ORF">LOAG_17923</name>
</gene>
<proteinExistence type="predicted"/>
<accession>A0A1S0UGZ6</accession>
<name>A0A1S0UGZ6_LOALO</name>
<feature type="compositionally biased region" description="Polar residues" evidence="1">
    <location>
        <begin position="11"/>
        <end position="24"/>
    </location>
</feature>